<comment type="caution">
    <text evidence="1">The sequence shown here is derived from an EMBL/GenBank/DDBJ whole genome shotgun (WGS) entry which is preliminary data.</text>
</comment>
<organism evidence="1">
    <name type="scientific">Hexamita inflata</name>
    <dbReference type="NCBI Taxonomy" id="28002"/>
    <lineage>
        <taxon>Eukaryota</taxon>
        <taxon>Metamonada</taxon>
        <taxon>Diplomonadida</taxon>
        <taxon>Hexamitidae</taxon>
        <taxon>Hexamitinae</taxon>
        <taxon>Hexamita</taxon>
    </lineage>
</organism>
<proteinExistence type="predicted"/>
<gene>
    <name evidence="1" type="ORF">HINF_LOCUS1554</name>
    <name evidence="2" type="ORF">HINF_LOCUS78367</name>
</gene>
<evidence type="ECO:0000313" key="2">
    <source>
        <dbReference type="EMBL" id="CAL6114864.1"/>
    </source>
</evidence>
<accession>A0AA86N6P7</accession>
<dbReference type="Proteomes" id="UP001642409">
    <property type="component" value="Unassembled WGS sequence"/>
</dbReference>
<reference evidence="2 3" key="2">
    <citation type="submission" date="2024-07" db="EMBL/GenBank/DDBJ databases">
        <authorList>
            <person name="Akdeniz Z."/>
        </authorList>
    </citation>
    <scope>NUCLEOTIDE SEQUENCE [LARGE SCALE GENOMIC DNA]</scope>
</reference>
<evidence type="ECO:0000313" key="3">
    <source>
        <dbReference type="Proteomes" id="UP001642409"/>
    </source>
</evidence>
<dbReference type="AlphaFoldDB" id="A0AA86N6P7"/>
<sequence>MPSFLQYLSQVQLMSWHWNLLADETFMKQFPEAHVGTHLWFVSRYFPLAPQFDAKHLYVPKRVTESQYGNSGGQVSWHTFTETELKVSSVQPFGKEPQVDQQIDLFKSYTNYPSQFKAHSNPFTNSFGVQVAQIYIFSFPEIFLKLRQDGVPGISQYVGFGYTSNISQSFTQVFVLVFSVPAGHVEKHPLIEEWYCGSTYQKSVQVSV</sequence>
<protein>
    <submittedName>
        <fullName evidence="2">Hypothetical_protein</fullName>
    </submittedName>
</protein>
<name>A0AA86N6P7_9EUKA</name>
<keyword evidence="3" id="KW-1185">Reference proteome</keyword>
<evidence type="ECO:0000313" key="1">
    <source>
        <dbReference type="EMBL" id="CAI9913909.1"/>
    </source>
</evidence>
<reference evidence="1" key="1">
    <citation type="submission" date="2023-06" db="EMBL/GenBank/DDBJ databases">
        <authorList>
            <person name="Kurt Z."/>
        </authorList>
    </citation>
    <scope>NUCLEOTIDE SEQUENCE</scope>
</reference>
<dbReference type="EMBL" id="CATOUU010000039">
    <property type="protein sequence ID" value="CAI9913909.1"/>
    <property type="molecule type" value="Genomic_DNA"/>
</dbReference>
<dbReference type="EMBL" id="CAXDID020000840">
    <property type="protein sequence ID" value="CAL6114864.1"/>
    <property type="molecule type" value="Genomic_DNA"/>
</dbReference>